<evidence type="ECO:0000313" key="8">
    <source>
        <dbReference type="Proteomes" id="UP000322976"/>
    </source>
</evidence>
<comment type="caution">
    <text evidence="7">The sequence shown here is derived from an EMBL/GenBank/DDBJ whole genome shotgun (WGS) entry which is preliminary data.</text>
</comment>
<dbReference type="GO" id="GO:0048029">
    <property type="term" value="F:monosaccharide binding"/>
    <property type="evidence" value="ECO:0007669"/>
    <property type="project" value="InterPro"/>
</dbReference>
<dbReference type="UniPathway" id="UPA00916">
    <property type="reaction ID" value="UER00888"/>
</dbReference>
<reference evidence="7 8" key="1">
    <citation type="submission" date="2019-08" db="EMBL/GenBank/DDBJ databases">
        <title>Calorimonas adulescens gen. nov., sp. nov., an anaerobic thermophilic bacterium from Sakhalin hot spring.</title>
        <authorList>
            <person name="Khomyakova M.A."/>
            <person name="Merkel A.Y."/>
            <person name="Novikov A."/>
            <person name="Bonch-Osmolovskaya E.A."/>
            <person name="Slobodkin A.I."/>
        </authorList>
    </citation>
    <scope>NUCLEOTIDE SEQUENCE [LARGE SCALE GENOMIC DNA]</scope>
    <source>
        <strain evidence="7 8">A05MB</strain>
    </source>
</reference>
<dbReference type="Proteomes" id="UP000322976">
    <property type="component" value="Unassembled WGS sequence"/>
</dbReference>
<dbReference type="EC" id="5.4.99.62" evidence="2 6"/>
<comment type="subunit">
    <text evidence="6">Homodecamer.</text>
</comment>
<comment type="similarity">
    <text evidence="6">Belongs to the RbsD / FucU family. RbsD subfamily.</text>
</comment>
<evidence type="ECO:0000256" key="2">
    <source>
        <dbReference type="ARBA" id="ARBA00012862"/>
    </source>
</evidence>
<evidence type="ECO:0000256" key="3">
    <source>
        <dbReference type="ARBA" id="ARBA00022490"/>
    </source>
</evidence>
<dbReference type="GO" id="GO:0019303">
    <property type="term" value="P:D-ribose catabolic process"/>
    <property type="evidence" value="ECO:0007669"/>
    <property type="project" value="UniProtKB-UniRule"/>
</dbReference>
<organism evidence="7 8">
    <name type="scientific">Calorimonas adulescens</name>
    <dbReference type="NCBI Taxonomy" id="2606906"/>
    <lineage>
        <taxon>Bacteria</taxon>
        <taxon>Bacillati</taxon>
        <taxon>Bacillota</taxon>
        <taxon>Clostridia</taxon>
        <taxon>Thermoanaerobacterales</taxon>
        <taxon>Thermoanaerobacteraceae</taxon>
        <taxon>Calorimonas</taxon>
    </lineage>
</organism>
<evidence type="ECO:0000256" key="5">
    <source>
        <dbReference type="ARBA" id="ARBA00023277"/>
    </source>
</evidence>
<dbReference type="Pfam" id="PF05025">
    <property type="entry name" value="RbsD_FucU"/>
    <property type="match status" value="1"/>
</dbReference>
<dbReference type="GO" id="GO:0062193">
    <property type="term" value="F:D-ribose pyranase activity"/>
    <property type="evidence" value="ECO:0007669"/>
    <property type="project" value="UniProtKB-EC"/>
</dbReference>
<comment type="catalytic activity">
    <reaction evidence="1 6">
        <text>beta-D-ribopyranose = beta-D-ribofuranose</text>
        <dbReference type="Rhea" id="RHEA:25432"/>
        <dbReference type="ChEBI" id="CHEBI:27476"/>
        <dbReference type="ChEBI" id="CHEBI:47002"/>
        <dbReference type="EC" id="5.4.99.62"/>
    </reaction>
</comment>
<keyword evidence="5 6" id="KW-0119">Carbohydrate metabolism</keyword>
<dbReference type="PANTHER" id="PTHR37831:SF1">
    <property type="entry name" value="D-RIBOSE PYRANASE"/>
    <property type="match status" value="1"/>
</dbReference>
<feature type="binding site" evidence="6">
    <location>
        <position position="98"/>
    </location>
    <ligand>
        <name>substrate</name>
    </ligand>
</feature>
<feature type="binding site" evidence="6">
    <location>
        <begin position="120"/>
        <end position="122"/>
    </location>
    <ligand>
        <name>substrate</name>
    </ligand>
</feature>
<dbReference type="RefSeq" id="WP_149546368.1">
    <property type="nucleotide sequence ID" value="NZ_VTPS01000034.1"/>
</dbReference>
<dbReference type="EMBL" id="VTPS01000034">
    <property type="protein sequence ID" value="TZE80287.1"/>
    <property type="molecule type" value="Genomic_DNA"/>
</dbReference>
<comment type="subcellular location">
    <subcellularLocation>
        <location evidence="6">Cytoplasm</location>
    </subcellularLocation>
</comment>
<evidence type="ECO:0000256" key="1">
    <source>
        <dbReference type="ARBA" id="ARBA00000223"/>
    </source>
</evidence>
<name>A0A5D8Q768_9THEO</name>
<comment type="pathway">
    <text evidence="6">Carbohydrate metabolism; D-ribose degradation; D-ribose 5-phosphate from beta-D-ribopyranose: step 1/2.</text>
</comment>
<feature type="active site" description="Proton donor" evidence="6">
    <location>
        <position position="20"/>
    </location>
</feature>
<evidence type="ECO:0000256" key="4">
    <source>
        <dbReference type="ARBA" id="ARBA00023235"/>
    </source>
</evidence>
<protein>
    <recommendedName>
        <fullName evidence="2 6">D-ribose pyranase</fullName>
        <ecNumber evidence="2 6">5.4.99.62</ecNumber>
    </recommendedName>
</protein>
<gene>
    <name evidence="6 7" type="primary">rbsD</name>
    <name evidence="7" type="ORF">FWJ32_12865</name>
</gene>
<keyword evidence="8" id="KW-1185">Reference proteome</keyword>
<keyword evidence="4 6" id="KW-0413">Isomerase</keyword>
<dbReference type="AlphaFoldDB" id="A0A5D8Q768"/>
<evidence type="ECO:0000256" key="6">
    <source>
        <dbReference type="HAMAP-Rule" id="MF_01661"/>
    </source>
</evidence>
<sequence length="131" mass="14529">MKKTTLINHRLSEVIAMMGHKDTITIADSGLPIPKGVERIDLALTRGIPSFLDTLRAVLSELNIEEAIVASEMKEVSPNIYDEVKEIIGDVPVREVSHEELKAMTRESMAVVRTGEYTSYCNIILKSGVVF</sequence>
<accession>A0A5D8Q768</accession>
<dbReference type="GO" id="GO:0005829">
    <property type="term" value="C:cytosol"/>
    <property type="evidence" value="ECO:0007669"/>
    <property type="project" value="TreeGrafter"/>
</dbReference>
<dbReference type="NCBIfam" id="NF008761">
    <property type="entry name" value="PRK11797.1"/>
    <property type="match status" value="1"/>
</dbReference>
<proteinExistence type="inferred from homology"/>
<dbReference type="InterPro" id="IPR007721">
    <property type="entry name" value="RbsD_FucU"/>
</dbReference>
<dbReference type="PANTHER" id="PTHR37831">
    <property type="entry name" value="D-RIBOSE PYRANASE"/>
    <property type="match status" value="1"/>
</dbReference>
<dbReference type="SUPFAM" id="SSF102546">
    <property type="entry name" value="RbsD-like"/>
    <property type="match status" value="1"/>
</dbReference>
<comment type="function">
    <text evidence="6">Catalyzes the interconversion of beta-pyran and beta-furan forms of D-ribose.</text>
</comment>
<dbReference type="GO" id="GO:0016872">
    <property type="term" value="F:intramolecular lyase activity"/>
    <property type="evidence" value="ECO:0007669"/>
    <property type="project" value="UniProtKB-UniRule"/>
</dbReference>
<keyword evidence="3 6" id="KW-0963">Cytoplasm</keyword>
<dbReference type="Gene3D" id="3.40.1650.10">
    <property type="entry name" value="RbsD-like domain"/>
    <property type="match status" value="1"/>
</dbReference>
<evidence type="ECO:0000313" key="7">
    <source>
        <dbReference type="EMBL" id="TZE80287.1"/>
    </source>
</evidence>
<dbReference type="InterPro" id="IPR023064">
    <property type="entry name" value="D-ribose_pyranase"/>
</dbReference>
<dbReference type="InterPro" id="IPR023750">
    <property type="entry name" value="RbsD-like_sf"/>
</dbReference>
<dbReference type="HAMAP" id="MF_01661">
    <property type="entry name" value="D_rib_pyranase"/>
    <property type="match status" value="1"/>
</dbReference>
<feature type="binding site" evidence="6">
    <location>
        <position position="28"/>
    </location>
    <ligand>
        <name>substrate</name>
    </ligand>
</feature>